<dbReference type="AlphaFoldDB" id="H1DDJ3"/>
<gene>
    <name evidence="1" type="ORF">HMPREF9449_00329</name>
</gene>
<protein>
    <submittedName>
        <fullName evidence="1">Uncharacterized protein</fullName>
    </submittedName>
</protein>
<dbReference type="Proteomes" id="UP000004892">
    <property type="component" value="Unassembled WGS sequence"/>
</dbReference>
<sequence length="73" mass="8994">MTKINIFLFKTQRNNKIKLVKQVLSREDKLIYAINPAYEVYLFQIRIKKKNVSVYEAIKHYFQQNIYIKFYKD</sequence>
<comment type="caution">
    <text evidence="1">The sequence shown here is derived from an EMBL/GenBank/DDBJ whole genome shotgun (WGS) entry which is preliminary data.</text>
</comment>
<dbReference type="PATRIC" id="fig|742817.3.peg.347"/>
<organism evidence="1 2">
    <name type="scientific">Odoribacter laneus YIT 12061</name>
    <dbReference type="NCBI Taxonomy" id="742817"/>
    <lineage>
        <taxon>Bacteria</taxon>
        <taxon>Pseudomonadati</taxon>
        <taxon>Bacteroidota</taxon>
        <taxon>Bacteroidia</taxon>
        <taxon>Bacteroidales</taxon>
        <taxon>Odoribacteraceae</taxon>
        <taxon>Odoribacter</taxon>
    </lineage>
</organism>
<dbReference type="HOGENOM" id="CLU_2701137_0_0_10"/>
<proteinExistence type="predicted"/>
<accession>H1DDJ3</accession>
<reference evidence="1 2" key="1">
    <citation type="submission" date="2012-01" db="EMBL/GenBank/DDBJ databases">
        <title>The Genome Sequence of Odoribacter laneus YIT 12061.</title>
        <authorList>
            <consortium name="The Broad Institute Genome Sequencing Platform"/>
            <person name="Earl A."/>
            <person name="Ward D."/>
            <person name="Feldgarden M."/>
            <person name="Gevers D."/>
            <person name="Morotomi M."/>
            <person name="Young S.K."/>
            <person name="Zeng Q."/>
            <person name="Gargeya S."/>
            <person name="Fitzgerald M."/>
            <person name="Haas B."/>
            <person name="Abouelleil A."/>
            <person name="Alvarado L."/>
            <person name="Arachchi H.M."/>
            <person name="Berlin A."/>
            <person name="Chapman S.B."/>
            <person name="Gearin G."/>
            <person name="Goldberg J."/>
            <person name="Griggs A."/>
            <person name="Gujja S."/>
            <person name="Hansen M."/>
            <person name="Heiman D."/>
            <person name="Howarth C."/>
            <person name="Larimer J."/>
            <person name="Lui A."/>
            <person name="MacDonald P.J.P."/>
            <person name="McCowen C."/>
            <person name="Montmayeur A."/>
            <person name="Murphy C."/>
            <person name="Neiman D."/>
            <person name="Pearson M."/>
            <person name="Priest M."/>
            <person name="Roberts A."/>
            <person name="Saif S."/>
            <person name="Shea T."/>
            <person name="Sisk P."/>
            <person name="Stolte C."/>
            <person name="Sykes S."/>
            <person name="Wortman J."/>
            <person name="Nusbaum C."/>
            <person name="Birren B."/>
        </authorList>
    </citation>
    <scope>NUCLEOTIDE SEQUENCE [LARGE SCALE GENOMIC DNA]</scope>
    <source>
        <strain evidence="1 2">YIT 12061</strain>
    </source>
</reference>
<evidence type="ECO:0000313" key="2">
    <source>
        <dbReference type="Proteomes" id="UP000004892"/>
    </source>
</evidence>
<keyword evidence="2" id="KW-1185">Reference proteome</keyword>
<name>H1DDJ3_9BACT</name>
<evidence type="ECO:0000313" key="1">
    <source>
        <dbReference type="EMBL" id="EHP50899.1"/>
    </source>
</evidence>
<dbReference type="EMBL" id="ADMC01000004">
    <property type="protein sequence ID" value="EHP50899.1"/>
    <property type="molecule type" value="Genomic_DNA"/>
</dbReference>